<organism evidence="1 2">
    <name type="scientific">Trichocoleus desertorum GB2-A4</name>
    <dbReference type="NCBI Taxonomy" id="2933944"/>
    <lineage>
        <taxon>Bacteria</taxon>
        <taxon>Bacillati</taxon>
        <taxon>Cyanobacteriota</taxon>
        <taxon>Cyanophyceae</taxon>
        <taxon>Leptolyngbyales</taxon>
        <taxon>Trichocoleusaceae</taxon>
        <taxon>Trichocoleus</taxon>
    </lineage>
</organism>
<evidence type="ECO:0000313" key="1">
    <source>
        <dbReference type="EMBL" id="MEP0819534.1"/>
    </source>
</evidence>
<proteinExistence type="predicted"/>
<dbReference type="RefSeq" id="WP_190440457.1">
    <property type="nucleotide sequence ID" value="NZ_JAMPKM010000015.1"/>
</dbReference>
<protein>
    <submittedName>
        <fullName evidence="1">Uncharacterized protein</fullName>
    </submittedName>
</protein>
<comment type="caution">
    <text evidence="1">The sequence shown here is derived from an EMBL/GenBank/DDBJ whole genome shotgun (WGS) entry which is preliminary data.</text>
</comment>
<sequence>MGLDSPTKEPLTNLSINSKAGVEHEIQRQERVHWFLGLRQAELFIQEKRAALETNYHLQRKHSRQVKTWEKELQTLQELEQPSLEQLDQIEALQDDIAAAKSSQENLQPLIRDCGMELHSAEDQKQRILQAHPEAIDLSYIELQTRYSAVALLEKQAHVTAAEIWASHNALPVSVGHLLFDLSPADRDYVLAREMELRNGVKVGEAIAHAAQVLATLSPETQKQVLLQAAQTVMNSSALTHE</sequence>
<accession>A0ABV0JCM0</accession>
<keyword evidence="2" id="KW-1185">Reference proteome</keyword>
<name>A0ABV0JCM0_9CYAN</name>
<gene>
    <name evidence="1" type="ORF">NC998_20765</name>
</gene>
<evidence type="ECO:0000313" key="2">
    <source>
        <dbReference type="Proteomes" id="UP001464891"/>
    </source>
</evidence>
<reference evidence="1 2" key="1">
    <citation type="submission" date="2022-04" db="EMBL/GenBank/DDBJ databases">
        <title>Positive selection, recombination, and allopatry shape intraspecific diversity of widespread and dominant cyanobacteria.</title>
        <authorList>
            <person name="Wei J."/>
            <person name="Shu W."/>
            <person name="Hu C."/>
        </authorList>
    </citation>
    <scope>NUCLEOTIDE SEQUENCE [LARGE SCALE GENOMIC DNA]</scope>
    <source>
        <strain evidence="1 2">GB2-A4</strain>
    </source>
</reference>
<dbReference type="EMBL" id="JAMPKM010000015">
    <property type="protein sequence ID" value="MEP0819534.1"/>
    <property type="molecule type" value="Genomic_DNA"/>
</dbReference>
<dbReference type="Proteomes" id="UP001464891">
    <property type="component" value="Unassembled WGS sequence"/>
</dbReference>